<keyword evidence="2 5" id="KW-0812">Transmembrane</keyword>
<dbReference type="AlphaFoldDB" id="A0A380TH33"/>
<evidence type="ECO:0000256" key="1">
    <source>
        <dbReference type="ARBA" id="ARBA00004141"/>
    </source>
</evidence>
<evidence type="ECO:0000259" key="6">
    <source>
        <dbReference type="Pfam" id="PF07298"/>
    </source>
</evidence>
<dbReference type="GO" id="GO:0016020">
    <property type="term" value="C:membrane"/>
    <property type="evidence" value="ECO:0007669"/>
    <property type="project" value="UniProtKB-SubCell"/>
</dbReference>
<comment type="subcellular location">
    <subcellularLocation>
        <location evidence="1">Membrane</location>
        <topology evidence="1">Multi-pass membrane protein</topology>
    </subcellularLocation>
</comment>
<evidence type="ECO:0000313" key="7">
    <source>
        <dbReference type="EMBL" id="SUS07003.1"/>
    </source>
</evidence>
<reference evidence="7" key="1">
    <citation type="submission" date="2018-07" db="EMBL/GenBank/DDBJ databases">
        <authorList>
            <person name="Quirk P.G."/>
            <person name="Krulwich T.A."/>
        </authorList>
    </citation>
    <scope>NUCLEOTIDE SEQUENCE</scope>
</reference>
<keyword evidence="3 5" id="KW-1133">Transmembrane helix</keyword>
<evidence type="ECO:0000256" key="4">
    <source>
        <dbReference type="ARBA" id="ARBA00023136"/>
    </source>
</evidence>
<dbReference type="Pfam" id="PF07298">
    <property type="entry name" value="NnrU"/>
    <property type="match status" value="1"/>
</dbReference>
<evidence type="ECO:0000256" key="3">
    <source>
        <dbReference type="ARBA" id="ARBA00022989"/>
    </source>
</evidence>
<name>A0A380TH33_9ZZZZ</name>
<feature type="transmembrane region" description="Helical" evidence="5">
    <location>
        <begin position="6"/>
        <end position="24"/>
    </location>
</feature>
<feature type="transmembrane region" description="Helical" evidence="5">
    <location>
        <begin position="76"/>
        <end position="101"/>
    </location>
</feature>
<dbReference type="EMBL" id="UIDG01000290">
    <property type="protein sequence ID" value="SUS07003.1"/>
    <property type="molecule type" value="Genomic_DNA"/>
</dbReference>
<organism evidence="7">
    <name type="scientific">metagenome</name>
    <dbReference type="NCBI Taxonomy" id="256318"/>
    <lineage>
        <taxon>unclassified sequences</taxon>
        <taxon>metagenomes</taxon>
    </lineage>
</organism>
<accession>A0A380TH33</accession>
<evidence type="ECO:0000256" key="5">
    <source>
        <dbReference type="SAM" id="Phobius"/>
    </source>
</evidence>
<sequence length="231" mass="24791">MTGSLVGLGLSVTAFVGSHFLLSSRRVRHTLVAWVGEMAFLGLYSSIALATFVWMVEAYADAPYLELWLPPTALKHLALSVMPFACILVICGLTTPSPAAVSLDPQALAQRAPVGIQKVTRHPVLWGFALWGVVHLLANGDAASLLLFGGNTVLALLGALHIDARKHVLLGHHWQRFAAATSFVPLAALIDGRARLSASEIGWWRIGLGVALYALLIVAHPWLFGIAVWPL</sequence>
<evidence type="ECO:0000256" key="2">
    <source>
        <dbReference type="ARBA" id="ARBA00022692"/>
    </source>
</evidence>
<keyword evidence="4 5" id="KW-0472">Membrane</keyword>
<feature type="domain" description="NnrU" evidence="6">
    <location>
        <begin position="10"/>
        <end position="227"/>
    </location>
</feature>
<feature type="transmembrane region" description="Helical" evidence="5">
    <location>
        <begin position="202"/>
        <end position="229"/>
    </location>
</feature>
<feature type="transmembrane region" description="Helical" evidence="5">
    <location>
        <begin position="174"/>
        <end position="190"/>
    </location>
</feature>
<gene>
    <name evidence="7" type="ORF">DF3PB_360010</name>
</gene>
<feature type="transmembrane region" description="Helical" evidence="5">
    <location>
        <begin position="122"/>
        <end position="138"/>
    </location>
</feature>
<proteinExistence type="predicted"/>
<dbReference type="InterPro" id="IPR009915">
    <property type="entry name" value="NnrU_dom"/>
</dbReference>
<feature type="transmembrane region" description="Helical" evidence="5">
    <location>
        <begin position="31"/>
        <end position="56"/>
    </location>
</feature>
<protein>
    <recommendedName>
        <fullName evidence="6">NnrU domain-containing protein</fullName>
    </recommendedName>
</protein>